<dbReference type="PROSITE" id="PS50082">
    <property type="entry name" value="WD_REPEATS_2"/>
    <property type="match status" value="5"/>
</dbReference>
<name>A0A316ZIU6_9BASI</name>
<feature type="compositionally biased region" description="Low complexity" evidence="10">
    <location>
        <begin position="16"/>
        <end position="34"/>
    </location>
</feature>
<evidence type="ECO:0000256" key="7">
    <source>
        <dbReference type="ARBA" id="ARBA00023242"/>
    </source>
</evidence>
<protein>
    <recommendedName>
        <fullName evidence="8">Pre-mRNA-processing factor 17</fullName>
    </recommendedName>
</protein>
<feature type="repeat" description="WD" evidence="9">
    <location>
        <begin position="484"/>
        <end position="516"/>
    </location>
</feature>
<evidence type="ECO:0000256" key="6">
    <source>
        <dbReference type="ARBA" id="ARBA00023187"/>
    </source>
</evidence>
<organism evidence="11 12">
    <name type="scientific">Tilletiopsis washingtonensis</name>
    <dbReference type="NCBI Taxonomy" id="58919"/>
    <lineage>
        <taxon>Eukaryota</taxon>
        <taxon>Fungi</taxon>
        <taxon>Dikarya</taxon>
        <taxon>Basidiomycota</taxon>
        <taxon>Ustilaginomycotina</taxon>
        <taxon>Exobasidiomycetes</taxon>
        <taxon>Entylomatales</taxon>
        <taxon>Entylomatales incertae sedis</taxon>
        <taxon>Tilletiopsis</taxon>
    </lineage>
</organism>
<feature type="repeat" description="WD" evidence="9">
    <location>
        <begin position="615"/>
        <end position="648"/>
    </location>
</feature>
<dbReference type="STRING" id="58919.A0A316ZIU6"/>
<dbReference type="InterPro" id="IPR001680">
    <property type="entry name" value="WD40_rpt"/>
</dbReference>
<keyword evidence="4" id="KW-0747">Spliceosome</keyword>
<keyword evidence="7" id="KW-0539">Nucleus</keyword>
<feature type="compositionally biased region" description="Low complexity" evidence="10">
    <location>
        <begin position="78"/>
        <end position="104"/>
    </location>
</feature>
<dbReference type="Pfam" id="PF00400">
    <property type="entry name" value="WD40"/>
    <property type="match status" value="5"/>
</dbReference>
<dbReference type="OrthoDB" id="10257301at2759"/>
<keyword evidence="2 9" id="KW-0853">WD repeat</keyword>
<proteinExistence type="predicted"/>
<dbReference type="RefSeq" id="XP_025601287.1">
    <property type="nucleotide sequence ID" value="XM_025739045.1"/>
</dbReference>
<evidence type="ECO:0000256" key="5">
    <source>
        <dbReference type="ARBA" id="ARBA00022737"/>
    </source>
</evidence>
<keyword evidence="12" id="KW-1185">Reference proteome</keyword>
<feature type="repeat" description="WD" evidence="9">
    <location>
        <begin position="400"/>
        <end position="441"/>
    </location>
</feature>
<comment type="subcellular location">
    <subcellularLocation>
        <location evidence="1">Nucleus</location>
    </subcellularLocation>
</comment>
<dbReference type="PRINTS" id="PR00320">
    <property type="entry name" value="GPROTEINBRPT"/>
</dbReference>
<dbReference type="PANTHER" id="PTHR43979">
    <property type="entry name" value="PRE-MRNA-PROCESSING FACTOR 17"/>
    <property type="match status" value="1"/>
</dbReference>
<dbReference type="PROSITE" id="PS50294">
    <property type="entry name" value="WD_REPEATS_REGION"/>
    <property type="match status" value="4"/>
</dbReference>
<feature type="repeat" description="WD" evidence="9">
    <location>
        <begin position="356"/>
        <end position="390"/>
    </location>
</feature>
<feature type="region of interest" description="Disordered" evidence="10">
    <location>
        <begin position="1"/>
        <end position="115"/>
    </location>
</feature>
<dbReference type="InterPro" id="IPR032847">
    <property type="entry name" value="PRPF17"/>
</dbReference>
<dbReference type="GeneID" id="37266591"/>
<feature type="region of interest" description="Disordered" evidence="10">
    <location>
        <begin position="284"/>
        <end position="309"/>
    </location>
</feature>
<evidence type="ECO:0000256" key="4">
    <source>
        <dbReference type="ARBA" id="ARBA00022728"/>
    </source>
</evidence>
<keyword evidence="6" id="KW-0508">mRNA splicing</keyword>
<dbReference type="InterPro" id="IPR020472">
    <property type="entry name" value="WD40_PAC1"/>
</dbReference>
<evidence type="ECO:0000313" key="11">
    <source>
        <dbReference type="EMBL" id="PWO01009.1"/>
    </source>
</evidence>
<accession>A0A316ZIU6</accession>
<dbReference type="Gene3D" id="2.130.10.10">
    <property type="entry name" value="YVTN repeat-like/Quinoprotein amine dehydrogenase"/>
    <property type="match status" value="1"/>
</dbReference>
<dbReference type="Proteomes" id="UP000245946">
    <property type="component" value="Unassembled WGS sequence"/>
</dbReference>
<feature type="repeat" description="WD" evidence="9">
    <location>
        <begin position="583"/>
        <end position="614"/>
    </location>
</feature>
<keyword evidence="5" id="KW-0677">Repeat</keyword>
<gene>
    <name evidence="11" type="ORF">FA09DRAFT_122604</name>
</gene>
<dbReference type="InterPro" id="IPR019775">
    <property type="entry name" value="WD40_repeat_CS"/>
</dbReference>
<sequence length="648" mass="70026">MEKLASYESDSDSEVAAPPQAAAAPKRQAAQSADVQDDDEPDVDPSDAFGLAALSAPRPDAASAADRKTAKRPRRAAADAGPSVSAAAPSSSSSSSQQLAVRAAPEVAEEDASSSQLLVRASDTAMHVNLPYAAMTAPLLGPQNPFASKPLGSQANTLTGHVEAAALSDFDFRNQQRTFATLGYARDPSNLLNAGGASGTGGFVGDAAKAASLGGASALELRGGGKEGRATARSLKQKREGQDGSLEEVGDGGYVGPWGGWKGEKIHVAEGVGPTPEEIRIAEQKSTDRKKEEEAMALRRKQDDEAGTEKSVFHGKSMFDYQGRTYMHVPNDVDSNLHGEPGAQASYIPKTCIHTWAGHTKGVSAVRLFPGSGHLMLSGSMDTKIKLWDVYHDGKCLRTFMGHNKAVKDVTFNHDGRQFLSASYDRQIKLWDTETGQCIRAFSNGKVANVVRFHPEKHNTFLAGMSDKKITQFDLGTGEVTQDYDQHLGPVNTITFVDENRRFVTTSDDKTLRAWDFGIPVVIKYIADPAMHSMPAVTLHPNKKWLACQSLDNTIVVYAADSFRQNRKKVFAGHQIAGYACQVNFSPDGRYISSGDGDGNVVFWDWKSGRLLKRLRAHKEVVISHEWLPHESSKLVTGSWDGTIKLWD</sequence>
<dbReference type="GO" id="GO:0000398">
    <property type="term" value="P:mRNA splicing, via spliceosome"/>
    <property type="evidence" value="ECO:0007669"/>
    <property type="project" value="InterPro"/>
</dbReference>
<dbReference type="AlphaFoldDB" id="A0A316ZIU6"/>
<dbReference type="FunFam" id="2.130.10.10:FF:000034">
    <property type="entry name" value="Pre-mRNA-processing factor 17, putative"/>
    <property type="match status" value="1"/>
</dbReference>
<dbReference type="InterPro" id="IPR036322">
    <property type="entry name" value="WD40_repeat_dom_sf"/>
</dbReference>
<reference evidence="11 12" key="1">
    <citation type="journal article" date="2018" name="Mol. Biol. Evol.">
        <title>Broad Genomic Sampling Reveals a Smut Pathogenic Ancestry of the Fungal Clade Ustilaginomycotina.</title>
        <authorList>
            <person name="Kijpornyongpan T."/>
            <person name="Mondo S.J."/>
            <person name="Barry K."/>
            <person name="Sandor L."/>
            <person name="Lee J."/>
            <person name="Lipzen A."/>
            <person name="Pangilinan J."/>
            <person name="LaButti K."/>
            <person name="Hainaut M."/>
            <person name="Henrissat B."/>
            <person name="Grigoriev I.V."/>
            <person name="Spatafora J.W."/>
            <person name="Aime M.C."/>
        </authorList>
    </citation>
    <scope>NUCLEOTIDE SEQUENCE [LARGE SCALE GENOMIC DNA]</scope>
    <source>
        <strain evidence="11 12">MCA 4186</strain>
    </source>
</reference>
<dbReference type="PROSITE" id="PS00678">
    <property type="entry name" value="WD_REPEATS_1"/>
    <property type="match status" value="1"/>
</dbReference>
<evidence type="ECO:0000256" key="1">
    <source>
        <dbReference type="ARBA" id="ARBA00004123"/>
    </source>
</evidence>
<feature type="compositionally biased region" description="Acidic residues" evidence="10">
    <location>
        <begin position="35"/>
        <end position="45"/>
    </location>
</feature>
<evidence type="ECO:0000313" key="12">
    <source>
        <dbReference type="Proteomes" id="UP000245946"/>
    </source>
</evidence>
<dbReference type="SMART" id="SM00320">
    <property type="entry name" value="WD40"/>
    <property type="match status" value="7"/>
</dbReference>
<dbReference type="EMBL" id="KZ819284">
    <property type="protein sequence ID" value="PWO01009.1"/>
    <property type="molecule type" value="Genomic_DNA"/>
</dbReference>
<evidence type="ECO:0000256" key="8">
    <source>
        <dbReference type="ARBA" id="ARBA00068146"/>
    </source>
</evidence>
<evidence type="ECO:0000256" key="9">
    <source>
        <dbReference type="PROSITE-ProRule" id="PRU00221"/>
    </source>
</evidence>
<dbReference type="CDD" id="cd00200">
    <property type="entry name" value="WD40"/>
    <property type="match status" value="1"/>
</dbReference>
<evidence type="ECO:0000256" key="2">
    <source>
        <dbReference type="ARBA" id="ARBA00022574"/>
    </source>
</evidence>
<dbReference type="PANTHER" id="PTHR43979:SF1">
    <property type="entry name" value="PRE-MRNA-PROCESSING FACTOR 17"/>
    <property type="match status" value="1"/>
</dbReference>
<dbReference type="InterPro" id="IPR015943">
    <property type="entry name" value="WD40/YVTN_repeat-like_dom_sf"/>
</dbReference>
<keyword evidence="3" id="KW-0507">mRNA processing</keyword>
<dbReference type="SUPFAM" id="SSF50978">
    <property type="entry name" value="WD40 repeat-like"/>
    <property type="match status" value="1"/>
</dbReference>
<evidence type="ECO:0000256" key="10">
    <source>
        <dbReference type="SAM" id="MobiDB-lite"/>
    </source>
</evidence>
<dbReference type="GO" id="GO:0003729">
    <property type="term" value="F:mRNA binding"/>
    <property type="evidence" value="ECO:0007669"/>
    <property type="project" value="TreeGrafter"/>
</dbReference>
<feature type="region of interest" description="Disordered" evidence="10">
    <location>
        <begin position="221"/>
        <end position="252"/>
    </location>
</feature>
<dbReference type="GO" id="GO:0071013">
    <property type="term" value="C:catalytic step 2 spliceosome"/>
    <property type="evidence" value="ECO:0007669"/>
    <property type="project" value="InterPro"/>
</dbReference>
<evidence type="ECO:0000256" key="3">
    <source>
        <dbReference type="ARBA" id="ARBA00022664"/>
    </source>
</evidence>
<feature type="compositionally biased region" description="Low complexity" evidence="10">
    <location>
        <begin position="46"/>
        <end position="64"/>
    </location>
</feature>